<evidence type="ECO:0008006" key="4">
    <source>
        <dbReference type="Google" id="ProtNLM"/>
    </source>
</evidence>
<reference evidence="2" key="1">
    <citation type="submission" date="2020-08" db="EMBL/GenBank/DDBJ databases">
        <title>Multicomponent nature underlies the extraordinary mechanical properties of spider dragline silk.</title>
        <authorList>
            <person name="Kono N."/>
            <person name="Nakamura H."/>
            <person name="Mori M."/>
            <person name="Yoshida Y."/>
            <person name="Ohtoshi R."/>
            <person name="Malay A.D."/>
            <person name="Moran D.A.P."/>
            <person name="Tomita M."/>
            <person name="Numata K."/>
            <person name="Arakawa K."/>
        </authorList>
    </citation>
    <scope>NUCLEOTIDE SEQUENCE</scope>
</reference>
<dbReference type="AlphaFoldDB" id="A0A8X6V2M7"/>
<keyword evidence="3" id="KW-1185">Reference proteome</keyword>
<feature type="compositionally biased region" description="Basic and acidic residues" evidence="1">
    <location>
        <begin position="97"/>
        <end position="106"/>
    </location>
</feature>
<gene>
    <name evidence="2" type="primary">NCL1_60833</name>
    <name evidence="2" type="ORF">TNCV_3502291</name>
</gene>
<evidence type="ECO:0000313" key="2">
    <source>
        <dbReference type="EMBL" id="GFY02347.1"/>
    </source>
</evidence>
<organism evidence="2 3">
    <name type="scientific">Trichonephila clavipes</name>
    <name type="common">Golden silk orbweaver</name>
    <name type="synonym">Nephila clavipes</name>
    <dbReference type="NCBI Taxonomy" id="2585209"/>
    <lineage>
        <taxon>Eukaryota</taxon>
        <taxon>Metazoa</taxon>
        <taxon>Ecdysozoa</taxon>
        <taxon>Arthropoda</taxon>
        <taxon>Chelicerata</taxon>
        <taxon>Arachnida</taxon>
        <taxon>Araneae</taxon>
        <taxon>Araneomorphae</taxon>
        <taxon>Entelegynae</taxon>
        <taxon>Araneoidea</taxon>
        <taxon>Nephilidae</taxon>
        <taxon>Trichonephila</taxon>
    </lineage>
</organism>
<evidence type="ECO:0000256" key="1">
    <source>
        <dbReference type="SAM" id="MobiDB-lite"/>
    </source>
</evidence>
<dbReference type="Proteomes" id="UP000887159">
    <property type="component" value="Unassembled WGS sequence"/>
</dbReference>
<feature type="region of interest" description="Disordered" evidence="1">
    <location>
        <begin position="97"/>
        <end position="195"/>
    </location>
</feature>
<accession>A0A8X6V2M7</accession>
<feature type="compositionally biased region" description="Basic residues" evidence="1">
    <location>
        <begin position="121"/>
        <end position="132"/>
    </location>
</feature>
<evidence type="ECO:0000313" key="3">
    <source>
        <dbReference type="Proteomes" id="UP000887159"/>
    </source>
</evidence>
<name>A0A8X6V2M7_TRICX</name>
<comment type="caution">
    <text evidence="2">The sequence shown here is derived from an EMBL/GenBank/DDBJ whole genome shotgun (WGS) entry which is preliminary data.</text>
</comment>
<protein>
    <recommendedName>
        <fullName evidence="4">Gag-like protein</fullName>
    </recommendedName>
</protein>
<dbReference type="EMBL" id="BMAU01021233">
    <property type="protein sequence ID" value="GFY02347.1"/>
    <property type="molecule type" value="Genomic_DNA"/>
</dbReference>
<proteinExistence type="predicted"/>
<sequence>MAQMETDLPGITNSCEERNRLSLEIEALDIVINRCTELVNFPDTDDNHEMKAILRASIDDIQRKKDTMVSELRSLPPCMTFNCNGNYCTLSPPIPTEKHKDSDSNHILKNYSEAPTNANNAKKKKKKKKRKINTKDSVEDFVFPKKTARPVSPLPSEPVTVNNSFSDLESENDKDQVAPEENNETVPPKLKPPPLIHLKTKKNIRDQLKSIYQKFPDITNKSNYHLKPRCLKCGKEHPTRQCPIKKRQENPFCINCQEYGHSACYTKCPKFLKPKKGTPLTANKTFESNVRREGVSFANIVSGTAPSSTPTPVYKLTEKTNENSNNKVSHAIQAIENENSDLAQVIELISMISNIIKRSPEILQLLPKLKNSEDDKAKALLLFEAMLDKF</sequence>